<feature type="region of interest" description="Disordered" evidence="3">
    <location>
        <begin position="60"/>
        <end position="86"/>
    </location>
</feature>
<name>A0A5B8U8R5_9ACTN</name>
<keyword evidence="1 2" id="KW-0443">Lipid metabolism</keyword>
<feature type="domain" description="PNPLA" evidence="4">
    <location>
        <begin position="13"/>
        <end position="221"/>
    </location>
</feature>
<dbReference type="Gene3D" id="3.40.1090.10">
    <property type="entry name" value="Cytosolic phospholipase A2 catalytic domain"/>
    <property type="match status" value="2"/>
</dbReference>
<dbReference type="EMBL" id="CP042430">
    <property type="protein sequence ID" value="QEC49178.1"/>
    <property type="molecule type" value="Genomic_DNA"/>
</dbReference>
<dbReference type="PROSITE" id="PS51635">
    <property type="entry name" value="PNPLA"/>
    <property type="match status" value="1"/>
</dbReference>
<dbReference type="Pfam" id="PF01734">
    <property type="entry name" value="Patatin"/>
    <property type="match status" value="2"/>
</dbReference>
<keyword evidence="2" id="KW-0442">Lipid degradation</keyword>
<organism evidence="5 6">
    <name type="scientific">Baekduia soli</name>
    <dbReference type="NCBI Taxonomy" id="496014"/>
    <lineage>
        <taxon>Bacteria</taxon>
        <taxon>Bacillati</taxon>
        <taxon>Actinomycetota</taxon>
        <taxon>Thermoleophilia</taxon>
        <taxon>Solirubrobacterales</taxon>
        <taxon>Baekduiaceae</taxon>
        <taxon>Baekduia</taxon>
    </lineage>
</organism>
<dbReference type="Proteomes" id="UP000321805">
    <property type="component" value="Chromosome"/>
</dbReference>
<gene>
    <name evidence="5" type="ORF">FSW04_17410</name>
</gene>
<dbReference type="KEGG" id="bsol:FSW04_17410"/>
<feature type="active site" description="Proton acceptor" evidence="2">
    <location>
        <position position="208"/>
    </location>
</feature>
<evidence type="ECO:0000256" key="2">
    <source>
        <dbReference type="PROSITE-ProRule" id="PRU01161"/>
    </source>
</evidence>
<reference evidence="5 6" key="1">
    <citation type="journal article" date="2018" name="J. Microbiol.">
        <title>Baekduia soli gen. nov., sp. nov., a novel bacterium isolated from the soil of Baekdu Mountain and proposal of a novel family name, Baekduiaceae fam. nov.</title>
        <authorList>
            <person name="An D.S."/>
            <person name="Siddiqi M.Z."/>
            <person name="Kim K.H."/>
            <person name="Yu H.S."/>
            <person name="Im W.T."/>
        </authorList>
    </citation>
    <scope>NUCLEOTIDE SEQUENCE [LARGE SCALE GENOMIC DNA]</scope>
    <source>
        <strain evidence="5 6">BR7-21</strain>
    </source>
</reference>
<dbReference type="RefSeq" id="WP_146921541.1">
    <property type="nucleotide sequence ID" value="NZ_CP042430.1"/>
</dbReference>
<evidence type="ECO:0000313" key="5">
    <source>
        <dbReference type="EMBL" id="QEC49178.1"/>
    </source>
</evidence>
<dbReference type="SUPFAM" id="SSF52151">
    <property type="entry name" value="FabD/lysophospholipase-like"/>
    <property type="match status" value="1"/>
</dbReference>
<evidence type="ECO:0000256" key="1">
    <source>
        <dbReference type="ARBA" id="ARBA00023098"/>
    </source>
</evidence>
<dbReference type="OrthoDB" id="2339873at2"/>
<evidence type="ECO:0000313" key="6">
    <source>
        <dbReference type="Proteomes" id="UP000321805"/>
    </source>
</evidence>
<keyword evidence="2" id="KW-0378">Hydrolase</keyword>
<keyword evidence="6" id="KW-1185">Reference proteome</keyword>
<dbReference type="GO" id="GO:0016787">
    <property type="term" value="F:hydrolase activity"/>
    <property type="evidence" value="ECO:0007669"/>
    <property type="project" value="UniProtKB-UniRule"/>
</dbReference>
<proteinExistence type="predicted"/>
<feature type="active site" description="Nucleophile" evidence="2">
    <location>
        <position position="51"/>
    </location>
</feature>
<dbReference type="InterPro" id="IPR002641">
    <property type="entry name" value="PNPLA_dom"/>
</dbReference>
<sequence>MAPPPATTLPDVLVLAGGGVIGEAWMSGLLAGLEDGAGLDMRRVELFAGTSAGAIVAARLASGRRPRRPTGRARATPGDEPVPGTGPPTLLGRVARGALHAGWVAGSPLTGPARTLAAPGAALARAALLSRAPAQGRTLAGLHERVAGWDVHFDGRLRISAVDRHRGRRVVFGAPGAPAATVADAVCASCAIPWVFAPVTIGGREYVDGGAWSVTNLDAAPTGRGTHVLCLDPARAFGGEDRRAAALRGALRLATASELQVLRRRGTRVLHLGPDPAAARAMGTTLMSPARAGAALAEGYRQGRELAR</sequence>
<dbReference type="AlphaFoldDB" id="A0A5B8U8R5"/>
<accession>A0A5B8U8R5</accession>
<dbReference type="GO" id="GO:0016042">
    <property type="term" value="P:lipid catabolic process"/>
    <property type="evidence" value="ECO:0007669"/>
    <property type="project" value="UniProtKB-UniRule"/>
</dbReference>
<evidence type="ECO:0000259" key="4">
    <source>
        <dbReference type="PROSITE" id="PS51635"/>
    </source>
</evidence>
<dbReference type="InterPro" id="IPR016035">
    <property type="entry name" value="Acyl_Trfase/lysoPLipase"/>
</dbReference>
<protein>
    <submittedName>
        <fullName evidence="5">Patatin-like phospholipase family protein</fullName>
    </submittedName>
</protein>
<feature type="short sequence motif" description="DGA/G" evidence="2">
    <location>
        <begin position="208"/>
        <end position="210"/>
    </location>
</feature>
<feature type="short sequence motif" description="GXSXG" evidence="2">
    <location>
        <begin position="49"/>
        <end position="53"/>
    </location>
</feature>
<feature type="short sequence motif" description="GXGXXG" evidence="2">
    <location>
        <begin position="17"/>
        <end position="22"/>
    </location>
</feature>
<evidence type="ECO:0000256" key="3">
    <source>
        <dbReference type="SAM" id="MobiDB-lite"/>
    </source>
</evidence>
<feature type="compositionally biased region" description="Basic residues" evidence="3">
    <location>
        <begin position="62"/>
        <end position="71"/>
    </location>
</feature>